<dbReference type="InterPro" id="IPR017039">
    <property type="entry name" value="Virul_fac_BrkB"/>
</dbReference>
<evidence type="ECO:0000313" key="8">
    <source>
        <dbReference type="EMBL" id="GGY90958.1"/>
    </source>
</evidence>
<feature type="transmembrane region" description="Helical" evidence="7">
    <location>
        <begin position="74"/>
        <end position="96"/>
    </location>
</feature>
<accession>A0A918P7U7</accession>
<keyword evidence="3 7" id="KW-0812">Transmembrane</keyword>
<keyword evidence="9" id="KW-1185">Reference proteome</keyword>
<reference evidence="8" key="2">
    <citation type="submission" date="2020-09" db="EMBL/GenBank/DDBJ databases">
        <authorList>
            <person name="Sun Q."/>
            <person name="Kim S."/>
        </authorList>
    </citation>
    <scope>NUCLEOTIDE SEQUENCE</scope>
    <source>
        <strain evidence="8">KCTC 32255</strain>
    </source>
</reference>
<protein>
    <recommendedName>
        <fullName evidence="10">YihY/virulence factor BrkB family protein</fullName>
    </recommendedName>
</protein>
<dbReference type="PANTHER" id="PTHR30213">
    <property type="entry name" value="INNER MEMBRANE PROTEIN YHJD"/>
    <property type="match status" value="1"/>
</dbReference>
<dbReference type="Pfam" id="PF03631">
    <property type="entry name" value="Virul_fac_BrkB"/>
    <property type="match status" value="1"/>
</dbReference>
<dbReference type="EMBL" id="BMZA01000001">
    <property type="protein sequence ID" value="GGY90958.1"/>
    <property type="molecule type" value="Genomic_DNA"/>
</dbReference>
<evidence type="ECO:0000256" key="7">
    <source>
        <dbReference type="SAM" id="Phobius"/>
    </source>
</evidence>
<evidence type="ECO:0000256" key="2">
    <source>
        <dbReference type="ARBA" id="ARBA00022475"/>
    </source>
</evidence>
<evidence type="ECO:0000256" key="5">
    <source>
        <dbReference type="ARBA" id="ARBA00023136"/>
    </source>
</evidence>
<feature type="transmembrane region" description="Helical" evidence="7">
    <location>
        <begin position="255"/>
        <end position="272"/>
    </location>
</feature>
<dbReference type="PANTHER" id="PTHR30213:SF0">
    <property type="entry name" value="UPF0761 MEMBRANE PROTEIN YIHY"/>
    <property type="match status" value="1"/>
</dbReference>
<dbReference type="RefSeq" id="WP_229813613.1">
    <property type="nucleotide sequence ID" value="NZ_BMZA01000001.1"/>
</dbReference>
<feature type="transmembrane region" description="Helical" evidence="7">
    <location>
        <begin position="284"/>
        <end position="308"/>
    </location>
</feature>
<evidence type="ECO:0000313" key="9">
    <source>
        <dbReference type="Proteomes" id="UP000648075"/>
    </source>
</evidence>
<feature type="transmembrane region" description="Helical" evidence="7">
    <location>
        <begin position="219"/>
        <end position="243"/>
    </location>
</feature>
<comment type="caution">
    <text evidence="8">The sequence shown here is derived from an EMBL/GenBank/DDBJ whole genome shotgun (WGS) entry which is preliminary data.</text>
</comment>
<keyword evidence="5 7" id="KW-0472">Membrane</keyword>
<gene>
    <name evidence="8" type="ORF">GCM10011614_02050</name>
</gene>
<evidence type="ECO:0000256" key="6">
    <source>
        <dbReference type="SAM" id="MobiDB-lite"/>
    </source>
</evidence>
<keyword evidence="2" id="KW-1003">Cell membrane</keyword>
<keyword evidence="4 7" id="KW-1133">Transmembrane helix</keyword>
<dbReference type="Proteomes" id="UP000648075">
    <property type="component" value="Unassembled WGS sequence"/>
</dbReference>
<organism evidence="8 9">
    <name type="scientific">Novosphingobium colocasiae</name>
    <dbReference type="NCBI Taxonomy" id="1256513"/>
    <lineage>
        <taxon>Bacteria</taxon>
        <taxon>Pseudomonadati</taxon>
        <taxon>Pseudomonadota</taxon>
        <taxon>Alphaproteobacteria</taxon>
        <taxon>Sphingomonadales</taxon>
        <taxon>Sphingomonadaceae</taxon>
        <taxon>Novosphingobium</taxon>
    </lineage>
</organism>
<reference evidence="8" key="1">
    <citation type="journal article" date="2014" name="Int. J. Syst. Evol. Microbiol.">
        <title>Complete genome sequence of Corynebacterium casei LMG S-19264T (=DSM 44701T), isolated from a smear-ripened cheese.</title>
        <authorList>
            <consortium name="US DOE Joint Genome Institute (JGI-PGF)"/>
            <person name="Walter F."/>
            <person name="Albersmeier A."/>
            <person name="Kalinowski J."/>
            <person name="Ruckert C."/>
        </authorList>
    </citation>
    <scope>NUCLEOTIDE SEQUENCE</scope>
    <source>
        <strain evidence="8">KCTC 32255</strain>
    </source>
</reference>
<evidence type="ECO:0000256" key="4">
    <source>
        <dbReference type="ARBA" id="ARBA00022989"/>
    </source>
</evidence>
<sequence length="345" mass="37670">MADDSAFADPADGNPADLGERDTPEARRRHARRAREGDGPSIPGRRGRIRRAVVIFERVLTGAWKDGFVHAGNLAYMTLISLFPFFIVLAAIFSLLGAQGKLDDSIAAFLAAVPPRVSDVIVPVARDVAGARHGHLLWIGGVFGLWSASSLIETLRDILRRAYGTRRTYGFWRERAMSSAVIFGSVLLLLVALSLQVTVSAVEEIVLALFPRLGWVIDGIVLTRMIGAGVLFVSIYVVFLLLTPRAYRSRLYPKWPGAALVTGWWLLVANAMPRVLHTFFATDLTYGSLAGVMIALFFFWLVGLGMVVGAELNAALAETPEERDMHESAAPAAGPQAKTTRERQE</sequence>
<evidence type="ECO:0008006" key="10">
    <source>
        <dbReference type="Google" id="ProtNLM"/>
    </source>
</evidence>
<comment type="subcellular location">
    <subcellularLocation>
        <location evidence="1">Cell membrane</location>
        <topology evidence="1">Multi-pass membrane protein</topology>
    </subcellularLocation>
</comment>
<proteinExistence type="predicted"/>
<dbReference type="AlphaFoldDB" id="A0A918P7U7"/>
<evidence type="ECO:0000256" key="3">
    <source>
        <dbReference type="ARBA" id="ARBA00022692"/>
    </source>
</evidence>
<dbReference type="GO" id="GO:0005886">
    <property type="term" value="C:plasma membrane"/>
    <property type="evidence" value="ECO:0007669"/>
    <property type="project" value="UniProtKB-SubCell"/>
</dbReference>
<feature type="region of interest" description="Disordered" evidence="6">
    <location>
        <begin position="320"/>
        <end position="345"/>
    </location>
</feature>
<feature type="transmembrane region" description="Helical" evidence="7">
    <location>
        <begin position="176"/>
        <end position="199"/>
    </location>
</feature>
<evidence type="ECO:0000256" key="1">
    <source>
        <dbReference type="ARBA" id="ARBA00004651"/>
    </source>
</evidence>
<feature type="region of interest" description="Disordered" evidence="6">
    <location>
        <begin position="1"/>
        <end position="45"/>
    </location>
</feature>
<name>A0A918P7U7_9SPHN</name>